<dbReference type="GO" id="GO:0004113">
    <property type="term" value="F:2',3'-cyclic-nucleotide 3'-phosphodiesterase activity"/>
    <property type="evidence" value="ECO:0007669"/>
    <property type="project" value="TreeGrafter"/>
</dbReference>
<evidence type="ECO:0000313" key="2">
    <source>
        <dbReference type="EMBL" id="OGD76882.1"/>
    </source>
</evidence>
<dbReference type="Proteomes" id="UP000177187">
    <property type="component" value="Unassembled WGS sequence"/>
</dbReference>
<protein>
    <submittedName>
        <fullName evidence="2">Metallophosphoesterase</fullName>
    </submittedName>
</protein>
<comment type="caution">
    <text evidence="2">The sequence shown here is derived from an EMBL/GenBank/DDBJ whole genome shotgun (WGS) entry which is preliminary data.</text>
</comment>
<evidence type="ECO:0000313" key="3">
    <source>
        <dbReference type="Proteomes" id="UP000177187"/>
    </source>
</evidence>
<dbReference type="STRING" id="1817816.A2Y64_08715"/>
<reference evidence="2 3" key="1">
    <citation type="journal article" date="2016" name="Nat. Commun.">
        <title>Thousands of microbial genomes shed light on interconnected biogeochemical processes in an aquifer system.</title>
        <authorList>
            <person name="Anantharaman K."/>
            <person name="Brown C.T."/>
            <person name="Hug L.A."/>
            <person name="Sharon I."/>
            <person name="Castelle C.J."/>
            <person name="Probst A.J."/>
            <person name="Thomas B.C."/>
            <person name="Singh A."/>
            <person name="Wilkins M.J."/>
            <person name="Karaoz U."/>
            <person name="Brodie E.L."/>
            <person name="Williams K.H."/>
            <person name="Hubbard S.S."/>
            <person name="Banfield J.F."/>
        </authorList>
    </citation>
    <scope>NUCLEOTIDE SEQUENCE [LARGE SCALE GENOMIC DNA]</scope>
</reference>
<dbReference type="PANTHER" id="PTHR36303:SF1">
    <property type="entry name" value="2',3'-CYCLIC-NUCLEOTIDE 2'-PHOSPHODIESTERASE"/>
    <property type="match status" value="1"/>
</dbReference>
<dbReference type="EMBL" id="MFAF01000056">
    <property type="protein sequence ID" value="OGD76882.1"/>
    <property type="molecule type" value="Genomic_DNA"/>
</dbReference>
<dbReference type="InterPro" id="IPR029052">
    <property type="entry name" value="Metallo-depent_PP-like"/>
</dbReference>
<accession>A0A1F5FBA5</accession>
<dbReference type="InterPro" id="IPR005235">
    <property type="entry name" value="YmdB-like"/>
</dbReference>
<dbReference type="AlphaFoldDB" id="A0A1F5FBA5"/>
<gene>
    <name evidence="2" type="ORF">A2Y64_08715</name>
</gene>
<proteinExistence type="predicted"/>
<organism evidence="2 3">
    <name type="scientific">Candidatus Coatesbacteria bacterium RBG_13_66_14</name>
    <dbReference type="NCBI Taxonomy" id="1817816"/>
    <lineage>
        <taxon>Bacteria</taxon>
        <taxon>Candidatus Coatesiibacteriota</taxon>
    </lineage>
</organism>
<dbReference type="PANTHER" id="PTHR36303">
    <property type="entry name" value="2',3'-CYCLIC-NUCLEOTIDE 2'-PHOSPHODIESTERASE"/>
    <property type="match status" value="1"/>
</dbReference>
<feature type="active site" description="Proton donor" evidence="1">
    <location>
        <position position="59"/>
    </location>
</feature>
<dbReference type="Gene3D" id="3.60.21.10">
    <property type="match status" value="1"/>
</dbReference>
<name>A0A1F5FBA5_9BACT</name>
<sequence>MGRPGRLALKTHLPEILAAFSPDLVIANAENAAGGAGISPKPLNELKGLGIDVFTSGNHVWDNREAYPLLEAEPFLLRPANYPPGVPGRGVVVRSLGEGGAKTERSELCHGQIGVINLQGRVFMREIDCPFRAADMEIETLNDSGVKVILVDFHAEATSEKEAMGRYLDGRVTAVIGTHTHVQTADGRVLPGGTAYLSDAGMCGPTGGVIGVKAESVVGRFLNALPFRAEPAEGPVALRGCVVDFDEKTGRALAIETVNREDDDG</sequence>
<dbReference type="PIRSF" id="PIRSF004789">
    <property type="entry name" value="DR1281"/>
    <property type="match status" value="1"/>
</dbReference>
<dbReference type="Pfam" id="PF13277">
    <property type="entry name" value="YmdB"/>
    <property type="match status" value="1"/>
</dbReference>
<dbReference type="SUPFAM" id="SSF56300">
    <property type="entry name" value="Metallo-dependent phosphatases"/>
    <property type="match status" value="1"/>
</dbReference>
<evidence type="ECO:0000256" key="1">
    <source>
        <dbReference type="PIRSR" id="PIRSR004789-50"/>
    </source>
</evidence>